<dbReference type="OrthoDB" id="3826968at2"/>
<evidence type="ECO:0008006" key="3">
    <source>
        <dbReference type="Google" id="ProtNLM"/>
    </source>
</evidence>
<evidence type="ECO:0000313" key="2">
    <source>
        <dbReference type="Proteomes" id="UP000190235"/>
    </source>
</evidence>
<organism evidence="1 2">
    <name type="scientific">Salegentibacter salegens</name>
    <dbReference type="NCBI Taxonomy" id="143223"/>
    <lineage>
        <taxon>Bacteria</taxon>
        <taxon>Pseudomonadati</taxon>
        <taxon>Bacteroidota</taxon>
        <taxon>Flavobacteriia</taxon>
        <taxon>Flavobacteriales</taxon>
        <taxon>Flavobacteriaceae</taxon>
        <taxon>Salegentibacter</taxon>
    </lineage>
</organism>
<proteinExistence type="predicted"/>
<dbReference type="Proteomes" id="UP000190235">
    <property type="component" value="Chromosome I"/>
</dbReference>
<name>A0A1M7HE18_9FLAO</name>
<dbReference type="PANTHER" id="PTHR40036:SF1">
    <property type="entry name" value="MACROCIN O-METHYLTRANSFERASE"/>
    <property type="match status" value="1"/>
</dbReference>
<evidence type="ECO:0000313" key="1">
    <source>
        <dbReference type="EMBL" id="SHM26726.1"/>
    </source>
</evidence>
<protein>
    <recommendedName>
        <fullName evidence="3">Macrocin-O-methyltransferase (TylF)</fullName>
    </recommendedName>
</protein>
<accession>A0A1M7HE18</accession>
<dbReference type="AlphaFoldDB" id="A0A1M7HE18"/>
<reference evidence="2" key="1">
    <citation type="submission" date="2016-11" db="EMBL/GenBank/DDBJ databases">
        <authorList>
            <person name="Varghese N."/>
            <person name="Submissions S."/>
        </authorList>
    </citation>
    <scope>NUCLEOTIDE SEQUENCE [LARGE SCALE GENOMIC DNA]</scope>
    <source>
        <strain evidence="2">ACAM 48</strain>
    </source>
</reference>
<dbReference type="Gene3D" id="3.40.50.150">
    <property type="entry name" value="Vaccinia Virus protein VP39"/>
    <property type="match status" value="1"/>
</dbReference>
<gene>
    <name evidence="1" type="ORF">SAMN05878281_0099</name>
</gene>
<dbReference type="PANTHER" id="PTHR40036">
    <property type="entry name" value="MACROCIN O-METHYLTRANSFERASE"/>
    <property type="match status" value="1"/>
</dbReference>
<sequence>MEKITTTTLASNQEKRNREKLFDLYQKNPLPGEEVTSNSALFLKRQELSKILFFNELYQQIQSIHGIIIEFGCRWGQNLITLNNLRAIYEPYNYNRKILGFDTFEGFKNTDVKDGVDSIIKEGSLGVTGNYEVYLEQLLQVHENECPLSHIEKNKLIKGDAPISLKKYLEDNPQALIAFAWFDFDLYKPTLDCLNLIKPYLTKGAVLGFDELNDPKFPGETLALREFADLNSLKIQRNKFSGMQSYVVMD</sequence>
<keyword evidence="2" id="KW-1185">Reference proteome</keyword>
<dbReference type="STRING" id="143223.SAMN05878281_0099"/>
<dbReference type="InterPro" id="IPR008884">
    <property type="entry name" value="TylF_MeTrfase"/>
</dbReference>
<dbReference type="RefSeq" id="WP_079733495.1">
    <property type="nucleotide sequence ID" value="NZ_LT670848.1"/>
</dbReference>
<dbReference type="InterPro" id="IPR029063">
    <property type="entry name" value="SAM-dependent_MTases_sf"/>
</dbReference>
<dbReference type="EMBL" id="LT670848">
    <property type="protein sequence ID" value="SHM26726.1"/>
    <property type="molecule type" value="Genomic_DNA"/>
</dbReference>